<sequence length="162" mass="16999">MSKATRATRALDAAGVAYRLHPYDYDADAQAAAGGKGLQAAAALGIAPARMLKTLMAWVDARAVCVVLPSDRQLQPKALAAATGGKAARMMEVAEAERRTGYKVGGISPFGQQRPAPTWFEQDALAQESVFINAGQRGLLLELAPADAVRVLQAQVAAISRP</sequence>
<dbReference type="GO" id="GO:0002161">
    <property type="term" value="F:aminoacyl-tRNA deacylase activity"/>
    <property type="evidence" value="ECO:0007669"/>
    <property type="project" value="InterPro"/>
</dbReference>
<evidence type="ECO:0000256" key="2">
    <source>
        <dbReference type="ARBA" id="ARBA00022917"/>
    </source>
</evidence>
<dbReference type="GO" id="GO:0016829">
    <property type="term" value="F:lyase activity"/>
    <property type="evidence" value="ECO:0007669"/>
    <property type="project" value="UniProtKB-KW"/>
</dbReference>
<dbReference type="NCBIfam" id="TIGR00011">
    <property type="entry name" value="YbaK_EbsC"/>
    <property type="match status" value="1"/>
</dbReference>
<dbReference type="EC" id="4.2.-.-" evidence="4"/>
<dbReference type="AlphaFoldDB" id="E6WVK1"/>
<keyword evidence="2 4" id="KW-0648">Protein biosynthesis</keyword>
<dbReference type="InterPro" id="IPR004369">
    <property type="entry name" value="Prolyl-tRNA_editing_YbaK/EbsC"/>
</dbReference>
<dbReference type="Pfam" id="PF04073">
    <property type="entry name" value="tRNA_edit"/>
    <property type="match status" value="1"/>
</dbReference>
<evidence type="ECO:0000313" key="6">
    <source>
        <dbReference type="EMBL" id="ADV28200.1"/>
    </source>
</evidence>
<feature type="domain" description="YbaK/aminoacyl-tRNA synthetase-associated" evidence="5">
    <location>
        <begin position="39"/>
        <end position="150"/>
    </location>
</feature>
<dbReference type="KEGG" id="psu:Psesu_2366"/>
<dbReference type="PIRSF" id="PIRSF006181">
    <property type="entry name" value="EbsC_YbaK"/>
    <property type="match status" value="1"/>
</dbReference>
<dbReference type="RefSeq" id="WP_013536027.1">
    <property type="nucleotide sequence ID" value="NC_014924.1"/>
</dbReference>
<dbReference type="GO" id="GO:0006412">
    <property type="term" value="P:translation"/>
    <property type="evidence" value="ECO:0007669"/>
    <property type="project" value="UniProtKB-KW"/>
</dbReference>
<dbReference type="STRING" id="743721.Psesu_2366"/>
<dbReference type="SUPFAM" id="SSF55826">
    <property type="entry name" value="YbaK/ProRS associated domain"/>
    <property type="match status" value="1"/>
</dbReference>
<evidence type="ECO:0000256" key="4">
    <source>
        <dbReference type="PIRNR" id="PIRNR006181"/>
    </source>
</evidence>
<dbReference type="eggNOG" id="COG2606">
    <property type="taxonomic scope" value="Bacteria"/>
</dbReference>
<evidence type="ECO:0000256" key="3">
    <source>
        <dbReference type="ARBA" id="ARBA00023239"/>
    </source>
</evidence>
<dbReference type="InterPro" id="IPR007214">
    <property type="entry name" value="YbaK/aa-tRNA-synth-assoc-dom"/>
</dbReference>
<evidence type="ECO:0000256" key="1">
    <source>
        <dbReference type="ARBA" id="ARBA00009798"/>
    </source>
</evidence>
<keyword evidence="3 4" id="KW-0456">Lyase</keyword>
<evidence type="ECO:0000259" key="5">
    <source>
        <dbReference type="Pfam" id="PF04073"/>
    </source>
</evidence>
<comment type="similarity">
    <text evidence="1 4">Belongs to the prolyl-tRNA editing family. YbaK/EbsC subfamily.</text>
</comment>
<evidence type="ECO:0000313" key="7">
    <source>
        <dbReference type="Proteomes" id="UP000008632"/>
    </source>
</evidence>
<dbReference type="Proteomes" id="UP000008632">
    <property type="component" value="Chromosome"/>
</dbReference>
<dbReference type="EMBL" id="CP002446">
    <property type="protein sequence ID" value="ADV28200.1"/>
    <property type="molecule type" value="Genomic_DNA"/>
</dbReference>
<dbReference type="PANTHER" id="PTHR30411">
    <property type="entry name" value="CYTOPLASMIC PROTEIN"/>
    <property type="match status" value="1"/>
</dbReference>
<name>E6WVK1_PSEUU</name>
<dbReference type="InterPro" id="IPR036754">
    <property type="entry name" value="YbaK/aa-tRNA-synt-asso_dom_sf"/>
</dbReference>
<reference evidence="6 7" key="1">
    <citation type="submission" date="2011-01" db="EMBL/GenBank/DDBJ databases">
        <title>Complete sequence of Pseudoxanthomonas suwonensis 11-1.</title>
        <authorList>
            <consortium name="US DOE Joint Genome Institute"/>
            <person name="Lucas S."/>
            <person name="Copeland A."/>
            <person name="Lapidus A."/>
            <person name="Cheng J.-F."/>
            <person name="Goodwin L."/>
            <person name="Pitluck S."/>
            <person name="Teshima H."/>
            <person name="Detter J.C."/>
            <person name="Han C."/>
            <person name="Tapia R."/>
            <person name="Land M."/>
            <person name="Hauser L."/>
            <person name="Kyrpides N."/>
            <person name="Ivanova N."/>
            <person name="Ovchinnikova G."/>
            <person name="Siebers A.K."/>
            <person name="Allgaier M."/>
            <person name="Thelen M.P."/>
            <person name="Hugenholtz P."/>
            <person name="Gladden J."/>
            <person name="Woyke T."/>
        </authorList>
    </citation>
    <scope>NUCLEOTIDE SEQUENCE [LARGE SCALE GENOMIC DNA]</scope>
    <source>
        <strain evidence="7">11-1</strain>
    </source>
</reference>
<dbReference type="Gene3D" id="3.90.960.10">
    <property type="entry name" value="YbaK/aminoacyl-tRNA synthetase-associated domain"/>
    <property type="match status" value="1"/>
</dbReference>
<gene>
    <name evidence="6" type="ordered locus">Psesu_2366</name>
</gene>
<dbReference type="OrthoDB" id="9809296at2"/>
<proteinExistence type="inferred from homology"/>
<organism evidence="6 7">
    <name type="scientific">Pseudoxanthomonas suwonensis (strain 11-1)</name>
    <dbReference type="NCBI Taxonomy" id="743721"/>
    <lineage>
        <taxon>Bacteria</taxon>
        <taxon>Pseudomonadati</taxon>
        <taxon>Pseudomonadota</taxon>
        <taxon>Gammaproteobacteria</taxon>
        <taxon>Lysobacterales</taxon>
        <taxon>Lysobacteraceae</taxon>
        <taxon>Pseudoxanthomonas</taxon>
    </lineage>
</organism>
<accession>E6WVK1</accession>
<dbReference type="HOGENOM" id="CLU_094875_1_0_6"/>
<protein>
    <recommendedName>
        <fullName evidence="4">Cys-tRNA(Pro)/Cys-tRNA(Cys) deacylase</fullName>
        <ecNumber evidence="4">4.2.-.-</ecNumber>
    </recommendedName>
</protein>
<keyword evidence="7" id="KW-1185">Reference proteome</keyword>
<dbReference type="PANTHER" id="PTHR30411:SF0">
    <property type="entry name" value="CYS-TRNA(PRO)_CYS-TRNA(CYS) DEACYLASE YBAK"/>
    <property type="match status" value="1"/>
</dbReference>